<dbReference type="Pfam" id="PF01943">
    <property type="entry name" value="Polysacc_synt"/>
    <property type="match status" value="1"/>
</dbReference>
<gene>
    <name evidence="7" type="ORF">FRC53_10145</name>
</gene>
<feature type="transmembrane region" description="Helical" evidence="6">
    <location>
        <begin position="120"/>
        <end position="138"/>
    </location>
</feature>
<keyword evidence="8" id="KW-1185">Reference proteome</keyword>
<feature type="transmembrane region" description="Helical" evidence="6">
    <location>
        <begin position="180"/>
        <end position="202"/>
    </location>
</feature>
<dbReference type="AlphaFoldDB" id="A0A6L5GU66"/>
<feature type="transmembrane region" description="Helical" evidence="6">
    <location>
        <begin position="361"/>
        <end position="383"/>
    </location>
</feature>
<sequence>MNSNNESGKVIKAGLGYTIGNYLIKGLSFLTLPLFTRLMDTSSYGIYNSFSAYSNLFFVLVGFAIHSSYRNAKLKYHPLEKYYSYISSTMILVLLSLLIWGILCIPFGKYIGNLLGLSKTMVYILVLYSFSLAVITCFNSYSSVEYKYKAFLLIAGANAVGSIVLSILLILFVFKKWTYMGRILGTAIPSVLISVLIIGYFFKVATPPKKNIKPFLRWGVRYSLPIIPHGISQLVLAQFDRIMILKMIGSAVAGVYSFAYNIFSIVTVTTTSLDNVWSTWLYEQLHSKNNRAIKKYSSIYALGILIYLILLMLISPELVKLLGPSVYAHSVYAVVPLITGGYFSFLYTLPAAIEYYYEKTAFIMIGTILAAVLNIVLNLIFLIKYSYVAAAYTTLITYIAYFVLHYFIAKSIVGKSLFSTKLLLLLSLIVIIMNFFVLVTLKMVILRWILATLIFVVAMFVEEKYLGLIKQKLLNILKG</sequence>
<organism evidence="7 8">
    <name type="scientific">Candidatus Pseudoramibacter fermentans</name>
    <dbReference type="NCBI Taxonomy" id="2594427"/>
    <lineage>
        <taxon>Bacteria</taxon>
        <taxon>Bacillati</taxon>
        <taxon>Bacillota</taxon>
        <taxon>Clostridia</taxon>
        <taxon>Eubacteriales</taxon>
        <taxon>Eubacteriaceae</taxon>
        <taxon>Pseudoramibacter</taxon>
    </lineage>
</organism>
<feature type="transmembrane region" description="Helical" evidence="6">
    <location>
        <begin position="445"/>
        <end position="462"/>
    </location>
</feature>
<evidence type="ECO:0000256" key="4">
    <source>
        <dbReference type="ARBA" id="ARBA00022989"/>
    </source>
</evidence>
<dbReference type="InterPro" id="IPR002797">
    <property type="entry name" value="Polysacc_synth"/>
</dbReference>
<accession>A0A6L5GU66</accession>
<feature type="transmembrane region" description="Helical" evidence="6">
    <location>
        <begin position="44"/>
        <end position="65"/>
    </location>
</feature>
<dbReference type="GO" id="GO:0005886">
    <property type="term" value="C:plasma membrane"/>
    <property type="evidence" value="ECO:0007669"/>
    <property type="project" value="UniProtKB-SubCell"/>
</dbReference>
<comment type="caution">
    <text evidence="7">The sequence shown here is derived from an EMBL/GenBank/DDBJ whole genome shotgun (WGS) entry which is preliminary data.</text>
</comment>
<feature type="transmembrane region" description="Helical" evidence="6">
    <location>
        <begin position="421"/>
        <end position="439"/>
    </location>
</feature>
<reference evidence="7" key="1">
    <citation type="journal article" date="2020" name="Appl. Environ. Microbiol.">
        <title>Medium-Chain Fatty Acid Synthesis by 'Candidatus Weimeria bifida' gen. nov., sp. nov., and 'Candidatus Pseudoramibacter fermentans' sp. nov.</title>
        <authorList>
            <person name="Scarborough M.J."/>
            <person name="Myers K.S."/>
            <person name="Donohue T.J."/>
            <person name="Noguera D.R."/>
        </authorList>
    </citation>
    <scope>NUCLEOTIDE SEQUENCE</scope>
    <source>
        <strain evidence="7">EUB1.1</strain>
    </source>
</reference>
<evidence type="ECO:0000256" key="3">
    <source>
        <dbReference type="ARBA" id="ARBA00022692"/>
    </source>
</evidence>
<evidence type="ECO:0000313" key="8">
    <source>
        <dbReference type="Proteomes" id="UP000473648"/>
    </source>
</evidence>
<proteinExistence type="predicted"/>
<dbReference type="Proteomes" id="UP000473648">
    <property type="component" value="Unassembled WGS sequence"/>
</dbReference>
<feature type="transmembrane region" description="Helical" evidence="6">
    <location>
        <begin position="296"/>
        <end position="314"/>
    </location>
</feature>
<protein>
    <submittedName>
        <fullName evidence="7">Oligosaccharide flippase family protein</fullName>
    </submittedName>
</protein>
<dbReference type="PANTHER" id="PTHR30250:SF11">
    <property type="entry name" value="O-ANTIGEN TRANSPORTER-RELATED"/>
    <property type="match status" value="1"/>
</dbReference>
<dbReference type="InterPro" id="IPR050833">
    <property type="entry name" value="Poly_Biosynth_Transport"/>
</dbReference>
<evidence type="ECO:0000313" key="7">
    <source>
        <dbReference type="EMBL" id="MQM73743.1"/>
    </source>
</evidence>
<feature type="transmembrane region" description="Helical" evidence="6">
    <location>
        <begin position="150"/>
        <end position="174"/>
    </location>
</feature>
<keyword evidence="3 6" id="KW-0812">Transmembrane</keyword>
<dbReference type="EMBL" id="VOGB01000010">
    <property type="protein sequence ID" value="MQM73743.1"/>
    <property type="molecule type" value="Genomic_DNA"/>
</dbReference>
<name>A0A6L5GU66_9FIRM</name>
<dbReference type="PANTHER" id="PTHR30250">
    <property type="entry name" value="PST FAMILY PREDICTED COLANIC ACID TRANSPORTER"/>
    <property type="match status" value="1"/>
</dbReference>
<keyword evidence="4 6" id="KW-1133">Transmembrane helix</keyword>
<keyword evidence="5 6" id="KW-0472">Membrane</keyword>
<evidence type="ECO:0000256" key="6">
    <source>
        <dbReference type="SAM" id="Phobius"/>
    </source>
</evidence>
<feature type="transmembrane region" description="Helical" evidence="6">
    <location>
        <begin position="85"/>
        <end position="108"/>
    </location>
</feature>
<keyword evidence="2" id="KW-1003">Cell membrane</keyword>
<evidence type="ECO:0000256" key="5">
    <source>
        <dbReference type="ARBA" id="ARBA00023136"/>
    </source>
</evidence>
<evidence type="ECO:0000256" key="2">
    <source>
        <dbReference type="ARBA" id="ARBA00022475"/>
    </source>
</evidence>
<evidence type="ECO:0000256" key="1">
    <source>
        <dbReference type="ARBA" id="ARBA00004651"/>
    </source>
</evidence>
<feature type="transmembrane region" description="Helical" evidence="6">
    <location>
        <begin position="389"/>
        <end position="409"/>
    </location>
</feature>
<feature type="transmembrane region" description="Helical" evidence="6">
    <location>
        <begin position="326"/>
        <end position="349"/>
    </location>
</feature>
<comment type="subcellular location">
    <subcellularLocation>
        <location evidence="1">Cell membrane</location>
        <topology evidence="1">Multi-pass membrane protein</topology>
    </subcellularLocation>
</comment>